<gene>
    <name evidence="2" type="ORF">GCM10010995_06990</name>
</gene>
<name>A0A8J3E8C9_9GAMM</name>
<organism evidence="2 3">
    <name type="scientific">Cysteiniphilum litorale</name>
    <dbReference type="NCBI Taxonomy" id="2056700"/>
    <lineage>
        <taxon>Bacteria</taxon>
        <taxon>Pseudomonadati</taxon>
        <taxon>Pseudomonadota</taxon>
        <taxon>Gammaproteobacteria</taxon>
        <taxon>Thiotrichales</taxon>
        <taxon>Fastidiosibacteraceae</taxon>
        <taxon>Cysteiniphilum</taxon>
    </lineage>
</organism>
<protein>
    <submittedName>
        <fullName evidence="2">Uncharacterized protein</fullName>
    </submittedName>
</protein>
<sequence>MNLNKDKKSTTSEATQDKRASNEPECDVHQEAHADQLVKTVEIDIHTASMLVKHVHKNLGFYPKVVITDGEDDDSSTDKDMQCTRH</sequence>
<feature type="compositionally biased region" description="Basic and acidic residues" evidence="1">
    <location>
        <begin position="76"/>
        <end position="86"/>
    </location>
</feature>
<feature type="region of interest" description="Disordered" evidence="1">
    <location>
        <begin position="67"/>
        <end position="86"/>
    </location>
</feature>
<reference evidence="2" key="1">
    <citation type="journal article" date="2014" name="Int. J. Syst. Evol. Microbiol.">
        <title>Complete genome sequence of Corynebacterium casei LMG S-19264T (=DSM 44701T), isolated from a smear-ripened cheese.</title>
        <authorList>
            <consortium name="US DOE Joint Genome Institute (JGI-PGF)"/>
            <person name="Walter F."/>
            <person name="Albersmeier A."/>
            <person name="Kalinowski J."/>
            <person name="Ruckert C."/>
        </authorList>
    </citation>
    <scope>NUCLEOTIDE SEQUENCE</scope>
    <source>
        <strain evidence="2">CGMCC 1.15758</strain>
    </source>
</reference>
<comment type="caution">
    <text evidence="2">The sequence shown here is derived from an EMBL/GenBank/DDBJ whole genome shotgun (WGS) entry which is preliminary data.</text>
</comment>
<evidence type="ECO:0000313" key="2">
    <source>
        <dbReference type="EMBL" id="GGF92406.1"/>
    </source>
</evidence>
<dbReference type="EMBL" id="BMJS01000005">
    <property type="protein sequence ID" value="GGF92406.1"/>
    <property type="molecule type" value="Genomic_DNA"/>
</dbReference>
<evidence type="ECO:0000256" key="1">
    <source>
        <dbReference type="SAM" id="MobiDB-lite"/>
    </source>
</evidence>
<reference evidence="2" key="2">
    <citation type="submission" date="2020-09" db="EMBL/GenBank/DDBJ databases">
        <authorList>
            <person name="Sun Q."/>
            <person name="Zhou Y."/>
        </authorList>
    </citation>
    <scope>NUCLEOTIDE SEQUENCE</scope>
    <source>
        <strain evidence="2">CGMCC 1.15758</strain>
    </source>
</reference>
<dbReference type="AlphaFoldDB" id="A0A8J3E8C9"/>
<feature type="region of interest" description="Disordered" evidence="1">
    <location>
        <begin position="1"/>
        <end position="32"/>
    </location>
</feature>
<keyword evidence="3" id="KW-1185">Reference proteome</keyword>
<dbReference type="RefSeq" id="WP_117002065.1">
    <property type="nucleotide sequence ID" value="NZ_BMJS01000005.1"/>
</dbReference>
<evidence type="ECO:0000313" key="3">
    <source>
        <dbReference type="Proteomes" id="UP000636949"/>
    </source>
</evidence>
<accession>A0A8J3E8C9</accession>
<proteinExistence type="predicted"/>
<dbReference type="Proteomes" id="UP000636949">
    <property type="component" value="Unassembled WGS sequence"/>
</dbReference>